<gene>
    <name evidence="1" type="ORF">CFC21_017223</name>
</gene>
<reference evidence="1" key="1">
    <citation type="journal article" date="2017" name="Gigascience">
        <title>The first near-complete assembly of the hexaploid bread wheat genome, Triticum aestivum.</title>
        <authorList>
            <person name="Zimin A.V."/>
            <person name="Puiu D."/>
            <person name="Hall R."/>
            <person name="Kingan S."/>
            <person name="Clavijo B.J."/>
            <person name="Salzberg S.L."/>
        </authorList>
    </citation>
    <scope>NUCLEOTIDE SEQUENCE</scope>
    <source>
        <tissue evidence="1">Leaf</tissue>
    </source>
</reference>
<reference evidence="1" key="2">
    <citation type="submission" date="2020-03" db="EMBL/GenBank/DDBJ databases">
        <title>The second near-complete assembly of the hexaploid bread wheat (Triticum aestivum) genome.</title>
        <authorList>
            <person name="Zimin A.V."/>
            <person name="Puiu D."/>
            <person name="Shumante A."/>
            <person name="Alonge M."/>
            <person name="Salzberg S.L."/>
        </authorList>
    </citation>
    <scope>NUCLEOTIDE SEQUENCE</scope>
    <source>
        <tissue evidence="1">Leaf</tissue>
    </source>
</reference>
<dbReference type="AlphaFoldDB" id="A0A9R1E187"/>
<feature type="non-terminal residue" evidence="1">
    <location>
        <position position="88"/>
    </location>
</feature>
<dbReference type="Proteomes" id="UP000815260">
    <property type="component" value="Chromosome 2A"/>
</dbReference>
<name>A0A9R1E187_WHEAT</name>
<accession>A0A9R1E187</accession>
<comment type="caution">
    <text evidence="1">The sequence shown here is derived from an EMBL/GenBank/DDBJ whole genome shotgun (WGS) entry which is preliminary data.</text>
</comment>
<proteinExistence type="predicted"/>
<dbReference type="EMBL" id="CM022214">
    <property type="protein sequence ID" value="KAF7001575.1"/>
    <property type="molecule type" value="Genomic_DNA"/>
</dbReference>
<protein>
    <submittedName>
        <fullName evidence="1">Uncharacterized protein</fullName>
    </submittedName>
</protein>
<evidence type="ECO:0000313" key="1">
    <source>
        <dbReference type="EMBL" id="KAF7001575.1"/>
    </source>
</evidence>
<sequence length="88" mass="9590">MLTLVLVVVSGKPGKHEVERIDEIGDDDRGDEDRSMARLGTLQYNSFYSGVEDAGAHLLVFSLRLVVDVDDDNDGGATTVAPRAWTKL</sequence>
<organism evidence="1">
    <name type="scientific">Triticum aestivum</name>
    <name type="common">Wheat</name>
    <dbReference type="NCBI Taxonomy" id="4565"/>
    <lineage>
        <taxon>Eukaryota</taxon>
        <taxon>Viridiplantae</taxon>
        <taxon>Streptophyta</taxon>
        <taxon>Embryophyta</taxon>
        <taxon>Tracheophyta</taxon>
        <taxon>Spermatophyta</taxon>
        <taxon>Magnoliopsida</taxon>
        <taxon>Liliopsida</taxon>
        <taxon>Poales</taxon>
        <taxon>Poaceae</taxon>
        <taxon>BOP clade</taxon>
        <taxon>Pooideae</taxon>
        <taxon>Triticodae</taxon>
        <taxon>Triticeae</taxon>
        <taxon>Triticinae</taxon>
        <taxon>Triticum</taxon>
    </lineage>
</organism>